<evidence type="ECO:0000313" key="3">
    <source>
        <dbReference type="Proteomes" id="UP001295444"/>
    </source>
</evidence>
<dbReference type="EMBL" id="OW240915">
    <property type="protein sequence ID" value="CAH2282974.1"/>
    <property type="molecule type" value="Genomic_DNA"/>
</dbReference>
<organism evidence="2 3">
    <name type="scientific">Pelobates cultripes</name>
    <name type="common">Western spadefoot toad</name>
    <dbReference type="NCBI Taxonomy" id="61616"/>
    <lineage>
        <taxon>Eukaryota</taxon>
        <taxon>Metazoa</taxon>
        <taxon>Chordata</taxon>
        <taxon>Craniata</taxon>
        <taxon>Vertebrata</taxon>
        <taxon>Euteleostomi</taxon>
        <taxon>Amphibia</taxon>
        <taxon>Batrachia</taxon>
        <taxon>Anura</taxon>
        <taxon>Pelobatoidea</taxon>
        <taxon>Pelobatidae</taxon>
        <taxon>Pelobates</taxon>
    </lineage>
</organism>
<name>A0AAD1RX62_PELCU</name>
<dbReference type="Proteomes" id="UP001295444">
    <property type="component" value="Chromosome 04"/>
</dbReference>
<feature type="region of interest" description="Disordered" evidence="1">
    <location>
        <begin position="27"/>
        <end position="65"/>
    </location>
</feature>
<proteinExistence type="predicted"/>
<reference evidence="2" key="1">
    <citation type="submission" date="2022-03" db="EMBL/GenBank/DDBJ databases">
        <authorList>
            <person name="Alioto T."/>
            <person name="Alioto T."/>
            <person name="Gomez Garrido J."/>
        </authorList>
    </citation>
    <scope>NUCLEOTIDE SEQUENCE</scope>
</reference>
<keyword evidence="2" id="KW-0808">Transferase</keyword>
<keyword evidence="3" id="KW-1185">Reference proteome</keyword>
<dbReference type="GO" id="GO:0016301">
    <property type="term" value="F:kinase activity"/>
    <property type="evidence" value="ECO:0007669"/>
    <property type="project" value="UniProtKB-KW"/>
</dbReference>
<sequence>MWSSYSDQLRQDICSLFGQVLRQTASASTEQTEAELPPVGVGGFANESGRKMEVTDGPPWGGRSRGRICKQTQRACLPYCRWKSRRRTTTPAANHYYEKKRRTLLTSTGCMAPVLQGSREFIEFFTADIHGLLQSLGGTSSMSDDRTGNSNGSEYDEGITYEQLQTMIEDVLEDSGYYKLSSNRAPCDL</sequence>
<dbReference type="AlphaFoldDB" id="A0AAD1RX62"/>
<keyword evidence="2" id="KW-0418">Kinase</keyword>
<protein>
    <submittedName>
        <fullName evidence="2">Serine threonine- kinase Nek10</fullName>
    </submittedName>
</protein>
<gene>
    <name evidence="2" type="ORF">PECUL_23A054743</name>
</gene>
<evidence type="ECO:0000256" key="1">
    <source>
        <dbReference type="SAM" id="MobiDB-lite"/>
    </source>
</evidence>
<evidence type="ECO:0000313" key="2">
    <source>
        <dbReference type="EMBL" id="CAH2282974.1"/>
    </source>
</evidence>
<accession>A0AAD1RX62</accession>